<proteinExistence type="predicted"/>
<keyword evidence="1" id="KW-1133">Transmembrane helix</keyword>
<feature type="transmembrane region" description="Helical" evidence="1">
    <location>
        <begin position="77"/>
        <end position="96"/>
    </location>
</feature>
<name>A0AAI8V8L8_9PEZI</name>
<keyword evidence="1" id="KW-0472">Membrane</keyword>
<comment type="caution">
    <text evidence="2">The sequence shown here is derived from an EMBL/GenBank/DDBJ whole genome shotgun (WGS) entry which is preliminary data.</text>
</comment>
<dbReference type="EMBL" id="CAUWAG010000003">
    <property type="protein sequence ID" value="CAJ2499826.1"/>
    <property type="molecule type" value="Genomic_DNA"/>
</dbReference>
<keyword evidence="3" id="KW-1185">Reference proteome</keyword>
<organism evidence="2 3">
    <name type="scientific">Anthostomella pinea</name>
    <dbReference type="NCBI Taxonomy" id="933095"/>
    <lineage>
        <taxon>Eukaryota</taxon>
        <taxon>Fungi</taxon>
        <taxon>Dikarya</taxon>
        <taxon>Ascomycota</taxon>
        <taxon>Pezizomycotina</taxon>
        <taxon>Sordariomycetes</taxon>
        <taxon>Xylariomycetidae</taxon>
        <taxon>Xylariales</taxon>
        <taxon>Xylariaceae</taxon>
        <taxon>Anthostomella</taxon>
    </lineage>
</organism>
<gene>
    <name evidence="2" type="ORF">KHLLAP_LOCUS294</name>
</gene>
<protein>
    <submittedName>
        <fullName evidence="2">Uu.00g026790.m01.CDS01</fullName>
    </submittedName>
</protein>
<dbReference type="Proteomes" id="UP001295740">
    <property type="component" value="Unassembled WGS sequence"/>
</dbReference>
<evidence type="ECO:0000313" key="2">
    <source>
        <dbReference type="EMBL" id="CAJ2499826.1"/>
    </source>
</evidence>
<accession>A0AAI8V8L8</accession>
<keyword evidence="1" id="KW-0812">Transmembrane</keyword>
<reference evidence="2" key="1">
    <citation type="submission" date="2023-10" db="EMBL/GenBank/DDBJ databases">
        <authorList>
            <person name="Hackl T."/>
        </authorList>
    </citation>
    <scope>NUCLEOTIDE SEQUENCE</scope>
</reference>
<sequence length="219" mass="25007">MDLTFACFIVAAKIILFATTRYGIAGTIRILYLCFQLARHGLRVCQRKVRLFFLKIRFYFLMHFDLSRAAKLVAARFAFWIPITVTSPLAIAMLSRGSLHHLAAYLLSLAIWVVVWPYLHIGSAQHLASMRDNYGMRRLWACAVTGRAMYPDSTLAERLLRLADSIYYDIGGNWGRAVRAFAHPGETIGTFDNGLNIYVRWIRQHNPGLLEAIRQERVG</sequence>
<dbReference type="AlphaFoldDB" id="A0AAI8V8L8"/>
<evidence type="ECO:0000313" key="3">
    <source>
        <dbReference type="Proteomes" id="UP001295740"/>
    </source>
</evidence>
<feature type="transmembrane region" description="Helical" evidence="1">
    <location>
        <begin position="102"/>
        <end position="121"/>
    </location>
</feature>
<evidence type="ECO:0000256" key="1">
    <source>
        <dbReference type="SAM" id="Phobius"/>
    </source>
</evidence>